<reference evidence="3" key="1">
    <citation type="submission" date="2015-07" db="EMBL/GenBank/DDBJ databases">
        <authorList>
            <person name="Ju K.-S."/>
            <person name="Doroghazi J.R."/>
            <person name="Metcalf W.W."/>
        </authorList>
    </citation>
    <scope>NUCLEOTIDE SEQUENCE [LARGE SCALE GENOMIC DNA]</scope>
    <source>
        <strain evidence="3">NRRL 2290</strain>
    </source>
</reference>
<comment type="caution">
    <text evidence="2">The sequence shown here is derived from an EMBL/GenBank/DDBJ whole genome shotgun (WGS) entry which is preliminary data.</text>
</comment>
<evidence type="ECO:0000313" key="3">
    <source>
        <dbReference type="Proteomes" id="UP000037251"/>
    </source>
</evidence>
<evidence type="ECO:0000313" key="2">
    <source>
        <dbReference type="EMBL" id="KOG33709.1"/>
    </source>
</evidence>
<sequence>MPYMGSATVTSNGQTYEVQVDLRASENGRYWSGRLTAASPDICFEIQQDQRPRLRLPDGSEDTFTFLEWTLNMSAVTIFGSGAPPFE</sequence>
<gene>
    <name evidence="2" type="ORF">ADK37_21545</name>
</gene>
<feature type="domain" description="DUF4873" evidence="1">
    <location>
        <begin position="3"/>
        <end position="87"/>
    </location>
</feature>
<keyword evidence="3" id="KW-1185">Reference proteome</keyword>
<dbReference type="EMBL" id="LGUS01000170">
    <property type="protein sequence ID" value="KOG33709.1"/>
    <property type="molecule type" value="Genomic_DNA"/>
</dbReference>
<dbReference type="InterPro" id="IPR032371">
    <property type="entry name" value="DUF4873"/>
</dbReference>
<dbReference type="RefSeq" id="WP_030039563.1">
    <property type="nucleotide sequence ID" value="NZ_KL575592.1"/>
</dbReference>
<name>A0A0L8L6I7_9ACTN</name>
<proteinExistence type="predicted"/>
<dbReference type="Proteomes" id="UP000037251">
    <property type="component" value="Unassembled WGS sequence"/>
</dbReference>
<dbReference type="AlphaFoldDB" id="A0A0L8L6I7"/>
<dbReference type="Pfam" id="PF16170">
    <property type="entry name" value="DUF4873"/>
    <property type="match status" value="1"/>
</dbReference>
<protein>
    <recommendedName>
        <fullName evidence="1">DUF4873 domain-containing protein</fullName>
    </recommendedName>
</protein>
<organism evidence="2 3">
    <name type="scientific">Streptomyces resistomycificus</name>
    <dbReference type="NCBI Taxonomy" id="67356"/>
    <lineage>
        <taxon>Bacteria</taxon>
        <taxon>Bacillati</taxon>
        <taxon>Actinomycetota</taxon>
        <taxon>Actinomycetes</taxon>
        <taxon>Kitasatosporales</taxon>
        <taxon>Streptomycetaceae</taxon>
        <taxon>Streptomyces</taxon>
        <taxon>Streptomyces aurantiacus group</taxon>
    </lineage>
</organism>
<evidence type="ECO:0000259" key="1">
    <source>
        <dbReference type="Pfam" id="PF16170"/>
    </source>
</evidence>
<dbReference type="PATRIC" id="fig|67356.5.peg.4579"/>
<accession>A0A0L8L6I7</accession>